<dbReference type="Pfam" id="PF08592">
    <property type="entry name" value="Anthrone_oxy"/>
    <property type="match status" value="1"/>
</dbReference>
<keyword evidence="3" id="KW-1185">Reference proteome</keyword>
<evidence type="ECO:0000313" key="3">
    <source>
        <dbReference type="Proteomes" id="UP000292003"/>
    </source>
</evidence>
<dbReference type="InterPro" id="IPR013901">
    <property type="entry name" value="Anthrone_oxy"/>
</dbReference>
<organism evidence="2 3">
    <name type="scientific">Amycolatopsis suaedae</name>
    <dbReference type="NCBI Taxonomy" id="2510978"/>
    <lineage>
        <taxon>Bacteria</taxon>
        <taxon>Bacillati</taxon>
        <taxon>Actinomycetota</taxon>
        <taxon>Actinomycetes</taxon>
        <taxon>Pseudonocardiales</taxon>
        <taxon>Pseudonocardiaceae</taxon>
        <taxon>Amycolatopsis</taxon>
    </lineage>
</organism>
<feature type="transmembrane region" description="Helical" evidence="1">
    <location>
        <begin position="54"/>
        <end position="75"/>
    </location>
</feature>
<protein>
    <submittedName>
        <fullName evidence="2">DUF1772 domain-containing protein</fullName>
    </submittedName>
</protein>
<accession>A0A4Q7J002</accession>
<dbReference type="RefSeq" id="WP_130479291.1">
    <property type="nucleotide sequence ID" value="NZ_SFCC01000020.1"/>
</dbReference>
<dbReference type="Proteomes" id="UP000292003">
    <property type="component" value="Unassembled WGS sequence"/>
</dbReference>
<gene>
    <name evidence="2" type="ORF">EWH70_31895</name>
</gene>
<sequence>MSGLHSAVLVIATLTTGLSAGLFFAFSCSVMPGLRHSDDRSFVQVMQWINRKILNPWFLGVYLGALILDVLAVVLRWGTAELPWLLAGAVLYLVLVVITAAINVPLNNQLDAAGEPERPAEVRAAYEPRWVRWNLIRTVAVVASFAAMLAGLVAA</sequence>
<feature type="transmembrane region" description="Helical" evidence="1">
    <location>
        <begin position="135"/>
        <end position="154"/>
    </location>
</feature>
<dbReference type="EMBL" id="SFCC01000020">
    <property type="protein sequence ID" value="RZQ60028.1"/>
    <property type="molecule type" value="Genomic_DNA"/>
</dbReference>
<reference evidence="2 3" key="1">
    <citation type="submission" date="2019-02" db="EMBL/GenBank/DDBJ databases">
        <title>Draft genome sequence of Amycolatopsis sp. 8-3EHSu isolated from roots of Suaeda maritima.</title>
        <authorList>
            <person name="Duangmal K."/>
            <person name="Chantavorakit T."/>
        </authorList>
    </citation>
    <scope>NUCLEOTIDE SEQUENCE [LARGE SCALE GENOMIC DNA]</scope>
    <source>
        <strain evidence="2 3">8-3EHSu</strain>
    </source>
</reference>
<feature type="transmembrane region" description="Helical" evidence="1">
    <location>
        <begin position="7"/>
        <end position="34"/>
    </location>
</feature>
<keyword evidence="1" id="KW-1133">Transmembrane helix</keyword>
<evidence type="ECO:0000256" key="1">
    <source>
        <dbReference type="SAM" id="Phobius"/>
    </source>
</evidence>
<dbReference type="OrthoDB" id="428263at2"/>
<proteinExistence type="predicted"/>
<dbReference type="AlphaFoldDB" id="A0A4Q7J002"/>
<feature type="transmembrane region" description="Helical" evidence="1">
    <location>
        <begin position="82"/>
        <end position="102"/>
    </location>
</feature>
<evidence type="ECO:0000313" key="2">
    <source>
        <dbReference type="EMBL" id="RZQ60028.1"/>
    </source>
</evidence>
<comment type="caution">
    <text evidence="2">The sequence shown here is derived from an EMBL/GenBank/DDBJ whole genome shotgun (WGS) entry which is preliminary data.</text>
</comment>
<keyword evidence="1" id="KW-0472">Membrane</keyword>
<name>A0A4Q7J002_9PSEU</name>
<keyword evidence="1" id="KW-0812">Transmembrane</keyword>